<dbReference type="NCBIfam" id="TIGR01068">
    <property type="entry name" value="thioredoxin"/>
    <property type="match status" value="1"/>
</dbReference>
<dbReference type="Proteomes" id="UP001562357">
    <property type="component" value="Unassembled WGS sequence"/>
</dbReference>
<keyword evidence="5" id="KW-1185">Reference proteome</keyword>
<name>A0ABQ0CG74_9HYPO</name>
<dbReference type="PRINTS" id="PR00421">
    <property type="entry name" value="THIOREDOXIN"/>
</dbReference>
<accession>A0ABQ0CG74</accession>
<dbReference type="Pfam" id="PF00085">
    <property type="entry name" value="Thioredoxin"/>
    <property type="match status" value="1"/>
</dbReference>
<dbReference type="CDD" id="cd02947">
    <property type="entry name" value="TRX_family"/>
    <property type="match status" value="1"/>
</dbReference>
<dbReference type="PROSITE" id="PS51352">
    <property type="entry name" value="THIOREDOXIN_2"/>
    <property type="match status" value="1"/>
</dbReference>
<evidence type="ECO:0000256" key="1">
    <source>
        <dbReference type="ARBA" id="ARBA00008987"/>
    </source>
</evidence>
<keyword evidence="2" id="KW-1015">Disulfide bond</keyword>
<dbReference type="InterPro" id="IPR005746">
    <property type="entry name" value="Thioredoxin"/>
</dbReference>
<dbReference type="Gene3D" id="3.40.30.10">
    <property type="entry name" value="Glutaredoxin"/>
    <property type="match status" value="1"/>
</dbReference>
<protein>
    <submittedName>
        <fullName evidence="4">Kinetochore-associated Ndc80 complex subunit nuf2</fullName>
    </submittedName>
</protein>
<dbReference type="InterPro" id="IPR036249">
    <property type="entry name" value="Thioredoxin-like_sf"/>
</dbReference>
<sequence>MSSSRILASLASNARSHGAASTRPLTASRAFHASPAGRVVHKVKTAEEFQKTVSGNDAVIVDCFAGWCGPCKQIAPMLEKYSEDAAFKDKVHFIKFDVDELPAVAQALGVRAMPTFFFFRGGKKVDEMVGANPRALLEALRKVCSG</sequence>
<feature type="domain" description="Thioredoxin" evidence="3">
    <location>
        <begin position="19"/>
        <end position="145"/>
    </location>
</feature>
<dbReference type="EMBL" id="BAAFGZ010000017">
    <property type="protein sequence ID" value="GAB0132440.1"/>
    <property type="molecule type" value="Genomic_DNA"/>
</dbReference>
<comment type="caution">
    <text evidence="4">The sequence shown here is derived from an EMBL/GenBank/DDBJ whole genome shotgun (WGS) entry which is preliminary data.</text>
</comment>
<proteinExistence type="inferred from homology"/>
<organism evidence="4 5">
    <name type="scientific">Epichloe bromicola</name>
    <dbReference type="NCBI Taxonomy" id="79588"/>
    <lineage>
        <taxon>Eukaryota</taxon>
        <taxon>Fungi</taxon>
        <taxon>Dikarya</taxon>
        <taxon>Ascomycota</taxon>
        <taxon>Pezizomycotina</taxon>
        <taxon>Sordariomycetes</taxon>
        <taxon>Hypocreomycetidae</taxon>
        <taxon>Hypocreales</taxon>
        <taxon>Clavicipitaceae</taxon>
        <taxon>Epichloe</taxon>
    </lineage>
</organism>
<evidence type="ECO:0000259" key="3">
    <source>
        <dbReference type="PROSITE" id="PS51352"/>
    </source>
</evidence>
<gene>
    <name evidence="4" type="primary">g877</name>
    <name evidence="4" type="ORF">EsDP_00000877</name>
</gene>
<reference evidence="5" key="1">
    <citation type="submission" date="2024-06" db="EMBL/GenBank/DDBJ databases">
        <title>Draft Genome Sequences of Epichloe bromicola Strains Isolated from Elymus ciliaris.</title>
        <authorList>
            <consortium name="Epichloe bromicola genome sequencing consortium"/>
            <person name="Miura A."/>
            <person name="Imano S."/>
            <person name="Ashida A."/>
            <person name="Sato I."/>
            <person name="Chiba S."/>
            <person name="Tanaka A."/>
            <person name="Camagna M."/>
            <person name="Takemoto D."/>
        </authorList>
    </citation>
    <scope>NUCLEOTIDE SEQUENCE [LARGE SCALE GENOMIC DNA]</scope>
    <source>
        <strain evidence="5">DP</strain>
    </source>
</reference>
<comment type="similarity">
    <text evidence="1">Belongs to the thioredoxin family.</text>
</comment>
<dbReference type="InterPro" id="IPR013766">
    <property type="entry name" value="Thioredoxin_domain"/>
</dbReference>
<dbReference type="PANTHER" id="PTHR46115">
    <property type="entry name" value="THIOREDOXIN-LIKE PROTEIN 1"/>
    <property type="match status" value="1"/>
</dbReference>
<evidence type="ECO:0000256" key="2">
    <source>
        <dbReference type="ARBA" id="ARBA00023157"/>
    </source>
</evidence>
<evidence type="ECO:0000313" key="4">
    <source>
        <dbReference type="EMBL" id="GAB0132440.1"/>
    </source>
</evidence>
<evidence type="ECO:0000313" key="5">
    <source>
        <dbReference type="Proteomes" id="UP001562357"/>
    </source>
</evidence>
<dbReference type="SUPFAM" id="SSF52833">
    <property type="entry name" value="Thioredoxin-like"/>
    <property type="match status" value="1"/>
</dbReference>
<dbReference type="PROSITE" id="PS00194">
    <property type="entry name" value="THIOREDOXIN_1"/>
    <property type="match status" value="1"/>
</dbReference>
<dbReference type="InterPro" id="IPR017937">
    <property type="entry name" value="Thioredoxin_CS"/>
</dbReference>